<name>A0ABV9MPD0_9MICC</name>
<dbReference type="Proteomes" id="UP001595884">
    <property type="component" value="Unassembled WGS sequence"/>
</dbReference>
<dbReference type="EMBL" id="JBHSHE010000082">
    <property type="protein sequence ID" value="MFC4717822.1"/>
    <property type="molecule type" value="Genomic_DNA"/>
</dbReference>
<keyword evidence="2" id="KW-0472">Membrane</keyword>
<protein>
    <recommendedName>
        <fullName evidence="5">Permease</fullName>
    </recommendedName>
</protein>
<feature type="transmembrane region" description="Helical" evidence="2">
    <location>
        <begin position="103"/>
        <end position="123"/>
    </location>
</feature>
<feature type="transmembrane region" description="Helical" evidence="2">
    <location>
        <begin position="70"/>
        <end position="91"/>
    </location>
</feature>
<organism evidence="3 4">
    <name type="scientific">Glutamicibacter bergerei</name>
    <dbReference type="NCBI Taxonomy" id="256702"/>
    <lineage>
        <taxon>Bacteria</taxon>
        <taxon>Bacillati</taxon>
        <taxon>Actinomycetota</taxon>
        <taxon>Actinomycetes</taxon>
        <taxon>Micrococcales</taxon>
        <taxon>Micrococcaceae</taxon>
        <taxon>Glutamicibacter</taxon>
    </lineage>
</organism>
<proteinExistence type="predicted"/>
<feature type="transmembrane region" description="Helical" evidence="2">
    <location>
        <begin position="29"/>
        <end position="50"/>
    </location>
</feature>
<evidence type="ECO:0008006" key="5">
    <source>
        <dbReference type="Google" id="ProtNLM"/>
    </source>
</evidence>
<dbReference type="GeneID" id="303305301"/>
<comment type="caution">
    <text evidence="3">The sequence shown here is derived from an EMBL/GenBank/DDBJ whole genome shotgun (WGS) entry which is preliminary data.</text>
</comment>
<feature type="region of interest" description="Disordered" evidence="1">
    <location>
        <begin position="1"/>
        <end position="20"/>
    </location>
</feature>
<accession>A0ABV9MPD0</accession>
<reference evidence="4" key="1">
    <citation type="journal article" date="2019" name="Int. J. Syst. Evol. Microbiol.">
        <title>The Global Catalogue of Microorganisms (GCM) 10K type strain sequencing project: providing services to taxonomists for standard genome sequencing and annotation.</title>
        <authorList>
            <consortium name="The Broad Institute Genomics Platform"/>
            <consortium name="The Broad Institute Genome Sequencing Center for Infectious Disease"/>
            <person name="Wu L."/>
            <person name="Ma J."/>
        </authorList>
    </citation>
    <scope>NUCLEOTIDE SEQUENCE [LARGE SCALE GENOMIC DNA]</scope>
    <source>
        <strain evidence="4">CGMCC 1.12849</strain>
    </source>
</reference>
<feature type="transmembrane region" description="Helical" evidence="2">
    <location>
        <begin position="143"/>
        <end position="168"/>
    </location>
</feature>
<keyword evidence="2" id="KW-0812">Transmembrane</keyword>
<gene>
    <name evidence="3" type="ORF">ACFO7V_17005</name>
</gene>
<evidence type="ECO:0000313" key="4">
    <source>
        <dbReference type="Proteomes" id="UP001595884"/>
    </source>
</evidence>
<keyword evidence="4" id="KW-1185">Reference proteome</keyword>
<evidence type="ECO:0000313" key="3">
    <source>
        <dbReference type="EMBL" id="MFC4717822.1"/>
    </source>
</evidence>
<feature type="compositionally biased region" description="Polar residues" evidence="1">
    <location>
        <begin position="7"/>
        <end position="16"/>
    </location>
</feature>
<sequence length="194" mass="21441">MEEKTRSASGPTSNEAKTPRPRSNWKVRLLLGVIALVTLLVIYAIATIFMPVWWATKISSHNAGSATGGWISGFSIGFVFTLIPILVLWQVRYRKLSWRWRGVIAILAVVLALPNWLTLGIFWNPSDAAQKAQAILNTGATWFGGATLVGAISAAVIAMILVIIWLVFRRRGARIRVLEAQQKSPLDSTTHDYD</sequence>
<dbReference type="RefSeq" id="WP_096256376.1">
    <property type="nucleotide sequence ID" value="NZ_BAAAVQ010000005.1"/>
</dbReference>
<evidence type="ECO:0000256" key="1">
    <source>
        <dbReference type="SAM" id="MobiDB-lite"/>
    </source>
</evidence>
<keyword evidence="2" id="KW-1133">Transmembrane helix</keyword>
<evidence type="ECO:0000256" key="2">
    <source>
        <dbReference type="SAM" id="Phobius"/>
    </source>
</evidence>